<dbReference type="InterPro" id="IPR050469">
    <property type="entry name" value="Diguanylate_Cyclase"/>
</dbReference>
<gene>
    <name evidence="4" type="ORF">ACFOZ9_16510</name>
</gene>
<accession>A0ABV8XT61</accession>
<dbReference type="Pfam" id="PF00990">
    <property type="entry name" value="GGDEF"/>
    <property type="match status" value="1"/>
</dbReference>
<sequence>MRLSTVILRTFSALWLLTLLGGFAVYWSIERNNQTVRHIQQQQQEITQITGLLKSVLDLETGLRGYLLTGEPAFLAPHTAARARLPGELSRLEQALLADKVDPLHTQAHLQTLSRTRTLIESWYQRAAQPQLVAYRKSPALAVELVKTQTGKHLIDAIRQQLGGLSGHLEAELRQNQVANQTTLRRLQVLTPLGVVLALLASVLVSTRLASSVAQTFARLRDSTRQLASGDLEARAPLSALYESRLLAEDFNDMATALAHAQREAQDRTALLERRNLEVTRLSELSDALQSCQNTEEGHRLLAVALPRLFPEWSGSLSTLNASRNVLERRVVWGTPAHPALPDLHDPSSCWALRRGHAYAPGDLGLPCVQHAGQAGPYLCLPLLTQHEALGTLQLFSGPEVPTLPEQTRQYAQAVGQQLGLALGNLRLRETLRQQSIRDPMTGLFNRRYLEETLERELYRARRAGSPLSVLGIDVDHFKTFNDTYGHEAGDAVLKAVASAMQDFFRAEDIVCRYGGEEFIVVLLHAPHGDSLVRANAFRDHIAGLNVKHDRQALGQVTVSIGVASFPEHAELGPALLNQADQALYLAKRSGRNRVDSAGDPGLRR</sequence>
<dbReference type="InterPro" id="IPR029016">
    <property type="entry name" value="GAF-like_dom_sf"/>
</dbReference>
<dbReference type="CDD" id="cd19410">
    <property type="entry name" value="HK9-like_sensor"/>
    <property type="match status" value="1"/>
</dbReference>
<keyword evidence="4" id="KW-0808">Transferase</keyword>
<dbReference type="InterPro" id="IPR007891">
    <property type="entry name" value="CHASE3"/>
</dbReference>
<dbReference type="RefSeq" id="WP_380041681.1">
    <property type="nucleotide sequence ID" value="NZ_JBHSEH010000024.1"/>
</dbReference>
<evidence type="ECO:0000259" key="2">
    <source>
        <dbReference type="PROSITE" id="PS50885"/>
    </source>
</evidence>
<dbReference type="InterPro" id="IPR029787">
    <property type="entry name" value="Nucleotide_cyclase"/>
</dbReference>
<keyword evidence="5" id="KW-1185">Reference proteome</keyword>
<dbReference type="PANTHER" id="PTHR45138:SF9">
    <property type="entry name" value="DIGUANYLATE CYCLASE DGCM-RELATED"/>
    <property type="match status" value="1"/>
</dbReference>
<keyword evidence="1" id="KW-1133">Transmembrane helix</keyword>
<keyword evidence="4" id="KW-0548">Nucleotidyltransferase</keyword>
<proteinExistence type="predicted"/>
<dbReference type="PROSITE" id="PS50887">
    <property type="entry name" value="GGDEF"/>
    <property type="match status" value="1"/>
</dbReference>
<feature type="transmembrane region" description="Helical" evidence="1">
    <location>
        <begin position="6"/>
        <end position="29"/>
    </location>
</feature>
<reference evidence="5" key="1">
    <citation type="journal article" date="2019" name="Int. J. Syst. Evol. Microbiol.">
        <title>The Global Catalogue of Microorganisms (GCM) 10K type strain sequencing project: providing services to taxonomists for standard genome sequencing and annotation.</title>
        <authorList>
            <consortium name="The Broad Institute Genomics Platform"/>
            <consortium name="The Broad Institute Genome Sequencing Center for Infectious Disease"/>
            <person name="Wu L."/>
            <person name="Ma J."/>
        </authorList>
    </citation>
    <scope>NUCLEOTIDE SEQUENCE [LARGE SCALE GENOMIC DNA]</scope>
    <source>
        <strain evidence="5">CCUG 56029</strain>
    </source>
</reference>
<evidence type="ECO:0000313" key="4">
    <source>
        <dbReference type="EMBL" id="MFC4427822.1"/>
    </source>
</evidence>
<protein>
    <submittedName>
        <fullName evidence="4">Diguanylate cyclase</fullName>
        <ecNumber evidence="4">2.7.7.65</ecNumber>
    </submittedName>
</protein>
<dbReference type="NCBIfam" id="TIGR00254">
    <property type="entry name" value="GGDEF"/>
    <property type="match status" value="1"/>
</dbReference>
<dbReference type="InterPro" id="IPR000160">
    <property type="entry name" value="GGDEF_dom"/>
</dbReference>
<dbReference type="EMBL" id="JBHSEH010000024">
    <property type="protein sequence ID" value="MFC4427822.1"/>
    <property type="molecule type" value="Genomic_DNA"/>
</dbReference>
<dbReference type="InterPro" id="IPR003660">
    <property type="entry name" value="HAMP_dom"/>
</dbReference>
<dbReference type="GO" id="GO:0052621">
    <property type="term" value="F:diguanylate cyclase activity"/>
    <property type="evidence" value="ECO:0007669"/>
    <property type="project" value="UniProtKB-EC"/>
</dbReference>
<evidence type="ECO:0000256" key="1">
    <source>
        <dbReference type="SAM" id="Phobius"/>
    </source>
</evidence>
<dbReference type="InterPro" id="IPR003018">
    <property type="entry name" value="GAF"/>
</dbReference>
<dbReference type="EC" id="2.7.7.65" evidence="4"/>
<evidence type="ECO:0000313" key="5">
    <source>
        <dbReference type="Proteomes" id="UP001595998"/>
    </source>
</evidence>
<dbReference type="PANTHER" id="PTHR45138">
    <property type="entry name" value="REGULATORY COMPONENTS OF SENSORY TRANSDUCTION SYSTEM"/>
    <property type="match status" value="1"/>
</dbReference>
<dbReference type="SMART" id="SM00267">
    <property type="entry name" value="GGDEF"/>
    <property type="match status" value="1"/>
</dbReference>
<feature type="domain" description="HAMP" evidence="2">
    <location>
        <begin position="211"/>
        <end position="263"/>
    </location>
</feature>
<keyword evidence="1" id="KW-0812">Transmembrane</keyword>
<feature type="domain" description="GGDEF" evidence="3">
    <location>
        <begin position="466"/>
        <end position="600"/>
    </location>
</feature>
<dbReference type="PROSITE" id="PS50885">
    <property type="entry name" value="HAMP"/>
    <property type="match status" value="1"/>
</dbReference>
<dbReference type="Gene3D" id="3.30.450.40">
    <property type="match status" value="1"/>
</dbReference>
<dbReference type="SMART" id="SM00304">
    <property type="entry name" value="HAMP"/>
    <property type="match status" value="1"/>
</dbReference>
<dbReference type="InterPro" id="IPR043128">
    <property type="entry name" value="Rev_trsase/Diguanyl_cyclase"/>
</dbReference>
<dbReference type="SUPFAM" id="SSF55073">
    <property type="entry name" value="Nucleotide cyclase"/>
    <property type="match status" value="1"/>
</dbReference>
<dbReference type="Pfam" id="PF05227">
    <property type="entry name" value="CHASE3"/>
    <property type="match status" value="1"/>
</dbReference>
<keyword evidence="1" id="KW-0472">Membrane</keyword>
<dbReference type="SUPFAM" id="SSF55781">
    <property type="entry name" value="GAF domain-like"/>
    <property type="match status" value="1"/>
</dbReference>
<dbReference type="Gene3D" id="3.30.70.270">
    <property type="match status" value="1"/>
</dbReference>
<dbReference type="CDD" id="cd06225">
    <property type="entry name" value="HAMP"/>
    <property type="match status" value="1"/>
</dbReference>
<name>A0ABV8XT61_9DEIO</name>
<evidence type="ECO:0000259" key="3">
    <source>
        <dbReference type="PROSITE" id="PS50887"/>
    </source>
</evidence>
<dbReference type="Proteomes" id="UP001595998">
    <property type="component" value="Unassembled WGS sequence"/>
</dbReference>
<dbReference type="SMART" id="SM00065">
    <property type="entry name" value="GAF"/>
    <property type="match status" value="1"/>
</dbReference>
<dbReference type="Gene3D" id="6.10.340.10">
    <property type="match status" value="1"/>
</dbReference>
<organism evidence="4 5">
    <name type="scientific">Deinococcus navajonensis</name>
    <dbReference type="NCBI Taxonomy" id="309884"/>
    <lineage>
        <taxon>Bacteria</taxon>
        <taxon>Thermotogati</taxon>
        <taxon>Deinococcota</taxon>
        <taxon>Deinococci</taxon>
        <taxon>Deinococcales</taxon>
        <taxon>Deinococcaceae</taxon>
        <taxon>Deinococcus</taxon>
    </lineage>
</organism>
<dbReference type="Pfam" id="PF00672">
    <property type="entry name" value="HAMP"/>
    <property type="match status" value="1"/>
</dbReference>
<comment type="caution">
    <text evidence="4">The sequence shown here is derived from an EMBL/GenBank/DDBJ whole genome shotgun (WGS) entry which is preliminary data.</text>
</comment>
<feature type="transmembrane region" description="Helical" evidence="1">
    <location>
        <begin position="189"/>
        <end position="210"/>
    </location>
</feature>
<dbReference type="CDD" id="cd01949">
    <property type="entry name" value="GGDEF"/>
    <property type="match status" value="1"/>
</dbReference>